<keyword evidence="2" id="KW-0812">Transmembrane</keyword>
<dbReference type="OrthoDB" id="1933309at2759"/>
<organism evidence="3 4">
    <name type="scientific">Dioscorea zingiberensis</name>
    <dbReference type="NCBI Taxonomy" id="325984"/>
    <lineage>
        <taxon>Eukaryota</taxon>
        <taxon>Viridiplantae</taxon>
        <taxon>Streptophyta</taxon>
        <taxon>Embryophyta</taxon>
        <taxon>Tracheophyta</taxon>
        <taxon>Spermatophyta</taxon>
        <taxon>Magnoliopsida</taxon>
        <taxon>Liliopsida</taxon>
        <taxon>Dioscoreales</taxon>
        <taxon>Dioscoreaceae</taxon>
        <taxon>Dioscorea</taxon>
    </lineage>
</organism>
<evidence type="ECO:0000313" key="3">
    <source>
        <dbReference type="EMBL" id="KAJ0988968.1"/>
    </source>
</evidence>
<dbReference type="Proteomes" id="UP001085076">
    <property type="component" value="Miscellaneous, Linkage group lg01"/>
</dbReference>
<accession>A0A9D5HUD9</accession>
<evidence type="ECO:0000256" key="1">
    <source>
        <dbReference type="SAM" id="MobiDB-lite"/>
    </source>
</evidence>
<keyword evidence="4" id="KW-1185">Reference proteome</keyword>
<keyword evidence="2" id="KW-1133">Transmembrane helix</keyword>
<dbReference type="AlphaFoldDB" id="A0A9D5HUD9"/>
<keyword evidence="2" id="KW-0472">Membrane</keyword>
<dbReference type="PANTHER" id="PTHR37198">
    <property type="entry name" value="NUCLEOLIN"/>
    <property type="match status" value="1"/>
</dbReference>
<evidence type="ECO:0000256" key="2">
    <source>
        <dbReference type="SAM" id="Phobius"/>
    </source>
</evidence>
<feature type="region of interest" description="Disordered" evidence="1">
    <location>
        <begin position="194"/>
        <end position="222"/>
    </location>
</feature>
<dbReference type="PANTHER" id="PTHR37198:SF1">
    <property type="entry name" value="NUCLEOLIN"/>
    <property type="match status" value="1"/>
</dbReference>
<sequence>MEQTTEDARSAPERGVSESSVLCRGWRLGKKLAVAGVAVTSAPLVIPPLLFLSTVGIACAVPLCVYLAAFAATERVMGSILPLPSGEQPRESEVEAEPLDTVYACIAEEKGRMDDDDDDVGGEEKPLVDVEHASLVENENGEVVVLMAEEKKSEEMELGKGRENRESVHPLVIVEQEIVCLSDSLLINSKEKQREMGEVGMDQEGRSDVGSASMKEEDDENDVKGGIEVIIEEQQPNEEEERRHHEDGVKSGMEKEIDNVPLEIGEEEKLVKNEKEKEGFGIKEIGKEPIGSAETETGAARLSMEHASIVENANGDVFLIVNDPKPEEDELLDVDAPEADKISPTSPHSVVPFDLESSDYASATEDQSCETADADSRVSTEIGTNLPAETEALVKDEGLYNEEKIWEEIYALRTIIGYTRTLSMSPVEELSALYTFAGVEAPVYVKSSPKLKEVNDMLQFLKSVIGVK</sequence>
<proteinExistence type="predicted"/>
<protein>
    <submittedName>
        <fullName evidence="3">Uncharacterized protein</fullName>
    </submittedName>
</protein>
<reference evidence="3" key="2">
    <citation type="journal article" date="2022" name="Hortic Res">
        <title>The genome of Dioscorea zingiberensis sheds light on the biosynthesis, origin and evolution of the medicinally important diosgenin saponins.</title>
        <authorList>
            <person name="Li Y."/>
            <person name="Tan C."/>
            <person name="Li Z."/>
            <person name="Guo J."/>
            <person name="Li S."/>
            <person name="Chen X."/>
            <person name="Wang C."/>
            <person name="Dai X."/>
            <person name="Yang H."/>
            <person name="Song W."/>
            <person name="Hou L."/>
            <person name="Xu J."/>
            <person name="Tong Z."/>
            <person name="Xu A."/>
            <person name="Yuan X."/>
            <person name="Wang W."/>
            <person name="Yang Q."/>
            <person name="Chen L."/>
            <person name="Sun Z."/>
            <person name="Wang K."/>
            <person name="Pan B."/>
            <person name="Chen J."/>
            <person name="Bao Y."/>
            <person name="Liu F."/>
            <person name="Qi X."/>
            <person name="Gang D.R."/>
            <person name="Wen J."/>
            <person name="Li J."/>
        </authorList>
    </citation>
    <scope>NUCLEOTIDE SEQUENCE</scope>
    <source>
        <strain evidence="3">Dzin_1.0</strain>
    </source>
</reference>
<comment type="caution">
    <text evidence="3">The sequence shown here is derived from an EMBL/GenBank/DDBJ whole genome shotgun (WGS) entry which is preliminary data.</text>
</comment>
<dbReference type="EMBL" id="JAGGNH010000001">
    <property type="protein sequence ID" value="KAJ0988968.1"/>
    <property type="molecule type" value="Genomic_DNA"/>
</dbReference>
<evidence type="ECO:0000313" key="4">
    <source>
        <dbReference type="Proteomes" id="UP001085076"/>
    </source>
</evidence>
<gene>
    <name evidence="3" type="ORF">J5N97_007324</name>
</gene>
<feature type="transmembrane region" description="Helical" evidence="2">
    <location>
        <begin position="49"/>
        <end position="72"/>
    </location>
</feature>
<name>A0A9D5HUD9_9LILI</name>
<reference evidence="3" key="1">
    <citation type="submission" date="2021-03" db="EMBL/GenBank/DDBJ databases">
        <authorList>
            <person name="Li Z."/>
            <person name="Yang C."/>
        </authorList>
    </citation>
    <scope>NUCLEOTIDE SEQUENCE</scope>
    <source>
        <strain evidence="3">Dzin_1.0</strain>
        <tissue evidence="3">Leaf</tissue>
    </source>
</reference>
<feature type="compositionally biased region" description="Basic and acidic residues" evidence="1">
    <location>
        <begin position="194"/>
        <end position="207"/>
    </location>
</feature>